<evidence type="ECO:0000256" key="3">
    <source>
        <dbReference type="ARBA" id="ARBA00022692"/>
    </source>
</evidence>
<feature type="transmembrane region" description="Helical" evidence="6">
    <location>
        <begin position="357"/>
        <end position="378"/>
    </location>
</feature>
<feature type="transmembrane region" description="Helical" evidence="6">
    <location>
        <begin position="418"/>
        <end position="445"/>
    </location>
</feature>
<evidence type="ECO:0000313" key="8">
    <source>
        <dbReference type="EMBL" id="CAG8555974.1"/>
    </source>
</evidence>
<comment type="subcellular location">
    <subcellularLocation>
        <location evidence="1">Membrane</location>
        <topology evidence="1">Multi-pass membrane protein</topology>
    </subcellularLocation>
</comment>
<comment type="caution">
    <text evidence="8">The sequence shown here is derived from an EMBL/GenBank/DDBJ whole genome shotgun (WGS) entry which is preliminary data.</text>
</comment>
<keyword evidence="5 6" id="KW-0472">Membrane</keyword>
<dbReference type="EMBL" id="CAJVPI010000613">
    <property type="protein sequence ID" value="CAG8555974.1"/>
    <property type="molecule type" value="Genomic_DNA"/>
</dbReference>
<keyword evidence="3 6" id="KW-0812">Transmembrane</keyword>
<sequence length="453" mass="49251">MQLTTSLSTNDTQRVAEHTPLLREIERNDTHRDPAGGTSAACGSNFAAYLDIVCIVAGTGILGLPYALKQSGWIGMGLIVLAMIATTYTSILLIKCLHYDGHTRLTSYAEIGYHAYGNVGKYVAGIFNDIILLGVPVLFLIFAAQNLNDLAVHNFGIELGTTTLTVICGVFVAVPFIMMKTIKEITILRFVASKNDLTDSSKGYQNCKPLVVIALSILDTPDNRSDLPPPKHKIISFSEFPVAFATISFSFGGNSVFPHIEEAMQKPNDWGKVVTSALSTCAIINLITAGVAYGVYGDNVASPVLSSVPNGLALTIATLMITLHVLFTTPILMTAFAHDAEKTLKVTRDHLTPRTEFLFRFLFRAFLVVTSVFVAVIVPFFGDFMALLGALANCLLVFVLPVLFYLKLYGWKRVTTLEIIWCMFVMAIGTIGCLIGSADAILALVKDFRESKV</sequence>
<feature type="transmembrane region" description="Helical" evidence="6">
    <location>
        <begin position="155"/>
        <end position="179"/>
    </location>
</feature>
<dbReference type="AlphaFoldDB" id="A0A9N9B563"/>
<evidence type="ECO:0000256" key="2">
    <source>
        <dbReference type="ARBA" id="ARBA00008066"/>
    </source>
</evidence>
<gene>
    <name evidence="8" type="ORF">PBRASI_LOCUS5338</name>
</gene>
<dbReference type="PANTHER" id="PTHR22950:SF349">
    <property type="entry name" value="AMINO ACID TRANSPORTER TRANSMEMBRANE DOMAIN-CONTAINING PROTEIN"/>
    <property type="match status" value="1"/>
</dbReference>
<proteinExistence type="inferred from homology"/>
<feature type="transmembrane region" description="Helical" evidence="6">
    <location>
        <begin position="73"/>
        <end position="94"/>
    </location>
</feature>
<feature type="domain" description="Amino acid transporter transmembrane" evidence="7">
    <location>
        <begin position="44"/>
        <end position="441"/>
    </location>
</feature>
<feature type="transmembrane region" description="Helical" evidence="6">
    <location>
        <begin position="122"/>
        <end position="143"/>
    </location>
</feature>
<name>A0A9N9B563_9GLOM</name>
<evidence type="ECO:0000256" key="6">
    <source>
        <dbReference type="SAM" id="Phobius"/>
    </source>
</evidence>
<evidence type="ECO:0000256" key="1">
    <source>
        <dbReference type="ARBA" id="ARBA00004141"/>
    </source>
</evidence>
<dbReference type="GO" id="GO:0005774">
    <property type="term" value="C:vacuolar membrane"/>
    <property type="evidence" value="ECO:0007669"/>
    <property type="project" value="TreeGrafter"/>
</dbReference>
<dbReference type="OrthoDB" id="40134at2759"/>
<dbReference type="GO" id="GO:0015179">
    <property type="term" value="F:L-amino acid transmembrane transporter activity"/>
    <property type="evidence" value="ECO:0007669"/>
    <property type="project" value="TreeGrafter"/>
</dbReference>
<keyword evidence="4 6" id="KW-1133">Transmembrane helix</keyword>
<comment type="similarity">
    <text evidence="2">Belongs to the amino acid/polyamine transporter 2 family.</text>
</comment>
<evidence type="ECO:0000256" key="5">
    <source>
        <dbReference type="ARBA" id="ARBA00023136"/>
    </source>
</evidence>
<evidence type="ECO:0000259" key="7">
    <source>
        <dbReference type="Pfam" id="PF01490"/>
    </source>
</evidence>
<reference evidence="8" key="1">
    <citation type="submission" date="2021-06" db="EMBL/GenBank/DDBJ databases">
        <authorList>
            <person name="Kallberg Y."/>
            <person name="Tangrot J."/>
            <person name="Rosling A."/>
        </authorList>
    </citation>
    <scope>NUCLEOTIDE SEQUENCE</scope>
    <source>
        <strain evidence="8">BR232B</strain>
    </source>
</reference>
<dbReference type="InterPro" id="IPR013057">
    <property type="entry name" value="AA_transpt_TM"/>
</dbReference>
<organism evidence="8 9">
    <name type="scientific">Paraglomus brasilianum</name>
    <dbReference type="NCBI Taxonomy" id="144538"/>
    <lineage>
        <taxon>Eukaryota</taxon>
        <taxon>Fungi</taxon>
        <taxon>Fungi incertae sedis</taxon>
        <taxon>Mucoromycota</taxon>
        <taxon>Glomeromycotina</taxon>
        <taxon>Glomeromycetes</taxon>
        <taxon>Paraglomerales</taxon>
        <taxon>Paraglomeraceae</taxon>
        <taxon>Paraglomus</taxon>
    </lineage>
</organism>
<evidence type="ECO:0000313" key="9">
    <source>
        <dbReference type="Proteomes" id="UP000789739"/>
    </source>
</evidence>
<feature type="transmembrane region" description="Helical" evidence="6">
    <location>
        <begin position="46"/>
        <end position="67"/>
    </location>
</feature>
<dbReference type="Pfam" id="PF01490">
    <property type="entry name" value="Aa_trans"/>
    <property type="match status" value="1"/>
</dbReference>
<feature type="transmembrane region" description="Helical" evidence="6">
    <location>
        <begin position="316"/>
        <end position="336"/>
    </location>
</feature>
<dbReference type="Proteomes" id="UP000789739">
    <property type="component" value="Unassembled WGS sequence"/>
</dbReference>
<keyword evidence="9" id="KW-1185">Reference proteome</keyword>
<feature type="transmembrane region" description="Helical" evidence="6">
    <location>
        <begin position="384"/>
        <end position="406"/>
    </location>
</feature>
<evidence type="ECO:0000256" key="4">
    <source>
        <dbReference type="ARBA" id="ARBA00022989"/>
    </source>
</evidence>
<feature type="transmembrane region" description="Helical" evidence="6">
    <location>
        <begin position="273"/>
        <end position="296"/>
    </location>
</feature>
<accession>A0A9N9B563</accession>
<dbReference type="PANTHER" id="PTHR22950">
    <property type="entry name" value="AMINO ACID TRANSPORTER"/>
    <property type="match status" value="1"/>
</dbReference>
<protein>
    <submittedName>
        <fullName evidence="8">6609_t:CDS:1</fullName>
    </submittedName>
</protein>